<keyword evidence="2" id="KW-1185">Reference proteome</keyword>
<comment type="caution">
    <text evidence="1">The sequence shown here is derived from an EMBL/GenBank/DDBJ whole genome shotgun (WGS) entry which is preliminary data.</text>
</comment>
<sequence length="97" mass="10609">MSNAKLSLSKRQRIILSLLLNTNQGMSQQELRDHMPPVNGIPQSIQSLRRVHGFEGLLVTDSIKPEGAAPFGRYRLTEAGRAKARALLSAKGVHHAA</sequence>
<reference evidence="1 2" key="1">
    <citation type="submission" date="2024-02" db="EMBL/GenBank/DDBJ databases">
        <title>Marinospirillum sp. MEB 164 isolated from Lonar lake sediment.</title>
        <authorList>
            <person name="Joshi A."/>
            <person name="Thite S."/>
        </authorList>
    </citation>
    <scope>NUCLEOTIDE SEQUENCE [LARGE SCALE GENOMIC DNA]</scope>
    <source>
        <strain evidence="1 2">MEB164</strain>
    </source>
</reference>
<gene>
    <name evidence="1" type="ORF">V6U78_04270</name>
</gene>
<name>A0ABW8PX75_9GAMM</name>
<dbReference type="EMBL" id="JBANFI010000002">
    <property type="protein sequence ID" value="MFK7160248.1"/>
    <property type="molecule type" value="Genomic_DNA"/>
</dbReference>
<evidence type="ECO:0008006" key="3">
    <source>
        <dbReference type="Google" id="ProtNLM"/>
    </source>
</evidence>
<organism evidence="1 2">
    <name type="scientific">Marinospirillum alkalitolerans</name>
    <dbReference type="NCBI Taxonomy" id="3123374"/>
    <lineage>
        <taxon>Bacteria</taxon>
        <taxon>Pseudomonadati</taxon>
        <taxon>Pseudomonadota</taxon>
        <taxon>Gammaproteobacteria</taxon>
        <taxon>Oceanospirillales</taxon>
        <taxon>Oceanospirillaceae</taxon>
        <taxon>Marinospirillum</taxon>
    </lineage>
</organism>
<evidence type="ECO:0000313" key="1">
    <source>
        <dbReference type="EMBL" id="MFK7160248.1"/>
    </source>
</evidence>
<dbReference type="RefSeq" id="WP_405337575.1">
    <property type="nucleotide sequence ID" value="NZ_JBANFI010000002.1"/>
</dbReference>
<proteinExistence type="predicted"/>
<dbReference type="Proteomes" id="UP001621714">
    <property type="component" value="Unassembled WGS sequence"/>
</dbReference>
<protein>
    <recommendedName>
        <fullName evidence="3">Transcriptional regulator</fullName>
    </recommendedName>
</protein>
<evidence type="ECO:0000313" key="2">
    <source>
        <dbReference type="Proteomes" id="UP001621714"/>
    </source>
</evidence>
<accession>A0ABW8PX75</accession>